<proteinExistence type="predicted"/>
<reference evidence="1 2" key="1">
    <citation type="submission" date="2018-10" db="EMBL/GenBank/DDBJ databases">
        <title>Proposal of Lysobacter pythonis sp. nov. isolated from royal pythons (Python regius).</title>
        <authorList>
            <person name="Hans-Juergen B."/>
            <person name="Huptas C."/>
            <person name="Sandra B."/>
            <person name="Igor L."/>
            <person name="Joachim S."/>
            <person name="Siegfried S."/>
            <person name="Mareike W."/>
            <person name="Peter K."/>
        </authorList>
    </citation>
    <scope>NUCLEOTIDE SEQUENCE [LARGE SCALE GENOMIC DNA]</scope>
    <source>
        <strain evidence="1 2">4284/11</strain>
    </source>
</reference>
<accession>A0A3M2I464</accession>
<dbReference type="AlphaFoldDB" id="A0A3M2I464"/>
<dbReference type="Proteomes" id="UP000275012">
    <property type="component" value="Unassembled WGS sequence"/>
</dbReference>
<name>A0A3M2I464_9GAMM</name>
<evidence type="ECO:0000313" key="2">
    <source>
        <dbReference type="Proteomes" id="UP000275012"/>
    </source>
</evidence>
<dbReference type="EMBL" id="RFLY01000001">
    <property type="protein sequence ID" value="RMH94873.1"/>
    <property type="molecule type" value="Genomic_DNA"/>
</dbReference>
<dbReference type="InterPro" id="IPR046119">
    <property type="entry name" value="DUF6116"/>
</dbReference>
<gene>
    <name evidence="1" type="ORF">EBB59_00840</name>
</gene>
<dbReference type="Pfam" id="PF19611">
    <property type="entry name" value="DUF6116"/>
    <property type="match status" value="1"/>
</dbReference>
<comment type="caution">
    <text evidence="1">The sequence shown here is derived from an EMBL/GenBank/DDBJ whole genome shotgun (WGS) entry which is preliminary data.</text>
</comment>
<keyword evidence="2" id="KW-1185">Reference proteome</keyword>
<protein>
    <submittedName>
        <fullName evidence="1">Uncharacterized protein</fullName>
    </submittedName>
</protein>
<sequence>MRHLLLGPFLAWARKLKFPALFKLVGALFVLTLLLPDPIPFIDEILLGLGTLLLASWKDRNKPAAVEPIEGQATRR</sequence>
<organism evidence="1 2">
    <name type="scientific">Solilutibacter pythonis</name>
    <dbReference type="NCBI Taxonomy" id="2483112"/>
    <lineage>
        <taxon>Bacteria</taxon>
        <taxon>Pseudomonadati</taxon>
        <taxon>Pseudomonadota</taxon>
        <taxon>Gammaproteobacteria</taxon>
        <taxon>Lysobacterales</taxon>
        <taxon>Lysobacteraceae</taxon>
        <taxon>Solilutibacter</taxon>
    </lineage>
</organism>
<evidence type="ECO:0000313" key="1">
    <source>
        <dbReference type="EMBL" id="RMH94873.1"/>
    </source>
</evidence>
<dbReference type="RefSeq" id="WP_122100259.1">
    <property type="nucleotide sequence ID" value="NZ_RFLY01000001.1"/>
</dbReference>